<keyword evidence="1" id="KW-0175">Coiled coil</keyword>
<dbReference type="Proteomes" id="UP001497457">
    <property type="component" value="Chromosome 17b"/>
</dbReference>
<evidence type="ECO:0000313" key="4">
    <source>
        <dbReference type="Proteomes" id="UP001497457"/>
    </source>
</evidence>
<protein>
    <submittedName>
        <fullName evidence="3">Uncharacterized protein</fullName>
    </submittedName>
</protein>
<dbReference type="EMBL" id="OZ075127">
    <property type="protein sequence ID" value="CAL4949823.1"/>
    <property type="molecule type" value="Genomic_DNA"/>
</dbReference>
<evidence type="ECO:0000313" key="3">
    <source>
        <dbReference type="EMBL" id="CAL4949823.1"/>
    </source>
</evidence>
<keyword evidence="4" id="KW-1185">Reference proteome</keyword>
<evidence type="ECO:0000256" key="1">
    <source>
        <dbReference type="SAM" id="Coils"/>
    </source>
</evidence>
<reference evidence="3 4" key="2">
    <citation type="submission" date="2024-10" db="EMBL/GenBank/DDBJ databases">
        <authorList>
            <person name="Ryan C."/>
        </authorList>
    </citation>
    <scope>NUCLEOTIDE SEQUENCE [LARGE SCALE GENOMIC DNA]</scope>
</reference>
<gene>
    <name evidence="3" type="ORF">URODEC1_LOCUS38047</name>
</gene>
<reference evidence="4" key="1">
    <citation type="submission" date="2024-06" db="EMBL/GenBank/DDBJ databases">
        <authorList>
            <person name="Ryan C."/>
        </authorList>
    </citation>
    <scope>NUCLEOTIDE SEQUENCE [LARGE SCALE GENOMIC DNA]</scope>
</reference>
<feature type="region of interest" description="Disordered" evidence="2">
    <location>
        <begin position="117"/>
        <end position="154"/>
    </location>
</feature>
<feature type="coiled-coil region" evidence="1">
    <location>
        <begin position="45"/>
        <end position="75"/>
    </location>
</feature>
<name>A0ABC8YU07_9POAL</name>
<sequence>MVVSSTMSKAGDELCRVQYVCKKNINQMAGNSGIPSKQMKIWIANKKAQLKKQLIQEENARLRIENDILREENRQMSLMQSRKVCGLCVLKAENARLRAEFERLQAVGAMRQNIANPKEELGSSSSAFKTPAPSIATAQPNPGAYVPKDEPPSM</sequence>
<organism evidence="3 4">
    <name type="scientific">Urochloa decumbens</name>
    <dbReference type="NCBI Taxonomy" id="240449"/>
    <lineage>
        <taxon>Eukaryota</taxon>
        <taxon>Viridiplantae</taxon>
        <taxon>Streptophyta</taxon>
        <taxon>Embryophyta</taxon>
        <taxon>Tracheophyta</taxon>
        <taxon>Spermatophyta</taxon>
        <taxon>Magnoliopsida</taxon>
        <taxon>Liliopsida</taxon>
        <taxon>Poales</taxon>
        <taxon>Poaceae</taxon>
        <taxon>PACMAD clade</taxon>
        <taxon>Panicoideae</taxon>
        <taxon>Panicodae</taxon>
        <taxon>Paniceae</taxon>
        <taxon>Melinidinae</taxon>
        <taxon>Urochloa</taxon>
    </lineage>
</organism>
<dbReference type="AlphaFoldDB" id="A0ABC8YU07"/>
<evidence type="ECO:0000256" key="2">
    <source>
        <dbReference type="SAM" id="MobiDB-lite"/>
    </source>
</evidence>
<proteinExistence type="predicted"/>
<accession>A0ABC8YU07</accession>